<dbReference type="InterPro" id="IPR021840">
    <property type="entry name" value="DUF3433"/>
</dbReference>
<dbReference type="PANTHER" id="PTHR37544:SF3">
    <property type="entry name" value="SPRAY"/>
    <property type="match status" value="1"/>
</dbReference>
<dbReference type="STRING" id="367110.Q1K701"/>
<accession>Q1K701</accession>
<feature type="transmembrane region" description="Helical" evidence="1">
    <location>
        <begin position="69"/>
        <end position="92"/>
    </location>
</feature>
<feature type="transmembrane region" description="Helical" evidence="1">
    <location>
        <begin position="141"/>
        <end position="162"/>
    </location>
</feature>
<keyword evidence="3" id="KW-1185">Reference proteome</keyword>
<feature type="transmembrane region" description="Helical" evidence="1">
    <location>
        <begin position="498"/>
        <end position="518"/>
    </location>
</feature>
<evidence type="ECO:0000313" key="3">
    <source>
        <dbReference type="Proteomes" id="UP000001805"/>
    </source>
</evidence>
<proteinExistence type="predicted"/>
<dbReference type="OrthoDB" id="3248909at2759"/>
<dbReference type="Pfam" id="PF11915">
    <property type="entry name" value="DUF3433"/>
    <property type="match status" value="2"/>
</dbReference>
<feature type="transmembrane region" description="Helical" evidence="1">
    <location>
        <begin position="722"/>
        <end position="745"/>
    </location>
</feature>
<feature type="transmembrane region" description="Helical" evidence="1">
    <location>
        <begin position="29"/>
        <end position="48"/>
    </location>
</feature>
<dbReference type="RefSeq" id="XP_960939.2">
    <property type="nucleotide sequence ID" value="XM_955846.2"/>
</dbReference>
<dbReference type="PaxDb" id="5141-EFNCRP00000004144"/>
<organism evidence="2 3">
    <name type="scientific">Neurospora crassa (strain ATCC 24698 / 74-OR23-1A / CBS 708.71 / DSM 1257 / FGSC 987)</name>
    <dbReference type="NCBI Taxonomy" id="367110"/>
    <lineage>
        <taxon>Eukaryota</taxon>
        <taxon>Fungi</taxon>
        <taxon>Dikarya</taxon>
        <taxon>Ascomycota</taxon>
        <taxon>Pezizomycotina</taxon>
        <taxon>Sordariomycetes</taxon>
        <taxon>Sordariomycetidae</taxon>
        <taxon>Sordariales</taxon>
        <taxon>Sordariaceae</taxon>
        <taxon>Neurospora</taxon>
    </lineage>
</organism>
<feature type="transmembrane region" description="Helical" evidence="1">
    <location>
        <begin position="615"/>
        <end position="634"/>
    </location>
</feature>
<dbReference type="PANTHER" id="PTHR37544">
    <property type="entry name" value="SPRAY-RELATED"/>
    <property type="match status" value="1"/>
</dbReference>
<feature type="transmembrane region" description="Helical" evidence="1">
    <location>
        <begin position="660"/>
        <end position="681"/>
    </location>
</feature>
<evidence type="ECO:0000256" key="1">
    <source>
        <dbReference type="SAM" id="Phobius"/>
    </source>
</evidence>
<gene>
    <name evidence="2" type="ORF">NCU01382</name>
</gene>
<keyword evidence="1" id="KW-1133">Transmembrane helix</keyword>
<dbReference type="KEGG" id="ncr:NCU01382"/>
<dbReference type="AlphaFoldDB" id="Q1K701"/>
<feature type="transmembrane region" description="Helical" evidence="1">
    <location>
        <begin position="1100"/>
        <end position="1120"/>
    </location>
</feature>
<evidence type="ECO:0008006" key="4">
    <source>
        <dbReference type="Google" id="ProtNLM"/>
    </source>
</evidence>
<keyword evidence="1" id="KW-0472">Membrane</keyword>
<dbReference type="VEuPathDB" id="FungiDB:NCU01382"/>
<dbReference type="GeneID" id="3877077"/>
<reference evidence="2 3" key="1">
    <citation type="journal article" date="2003" name="Nature">
        <title>The genome sequence of the filamentous fungus Neurospora crassa.</title>
        <authorList>
            <person name="Galagan J.E."/>
            <person name="Calvo S.E."/>
            <person name="Borkovich K.A."/>
            <person name="Selker E.U."/>
            <person name="Read N.D."/>
            <person name="Jaffe D."/>
            <person name="FitzHugh W."/>
            <person name="Ma L.J."/>
            <person name="Smirnov S."/>
            <person name="Purcell S."/>
            <person name="Rehman B."/>
            <person name="Elkins T."/>
            <person name="Engels R."/>
            <person name="Wang S."/>
            <person name="Nielsen C.B."/>
            <person name="Butler J."/>
            <person name="Endrizzi M."/>
            <person name="Qui D."/>
            <person name="Ianakiev P."/>
            <person name="Bell-Pedersen D."/>
            <person name="Nelson M.A."/>
            <person name="Werner-Washburne M."/>
            <person name="Selitrennikoff C.P."/>
            <person name="Kinsey J.A."/>
            <person name="Braun E.L."/>
            <person name="Zelter A."/>
            <person name="Schulte U."/>
            <person name="Kothe G.O."/>
            <person name="Jedd G."/>
            <person name="Mewes W."/>
            <person name="Staben C."/>
            <person name="Marcotte E."/>
            <person name="Greenberg D."/>
            <person name="Roy A."/>
            <person name="Foley K."/>
            <person name="Naylor J."/>
            <person name="Stange-Thomann N."/>
            <person name="Barrett R."/>
            <person name="Gnerre S."/>
            <person name="Kamal M."/>
            <person name="Kamvysselis M."/>
            <person name="Mauceli E."/>
            <person name="Bielke C."/>
            <person name="Rudd S."/>
            <person name="Frishman D."/>
            <person name="Krystofova S."/>
            <person name="Rasmussen C."/>
            <person name="Metzenberg R.L."/>
            <person name="Perkins D.D."/>
            <person name="Kroken S."/>
            <person name="Cogoni C."/>
            <person name="Macino G."/>
            <person name="Catcheside D."/>
            <person name="Li W."/>
            <person name="Pratt R.J."/>
            <person name="Osmani S.A."/>
            <person name="DeSouza C.P."/>
            <person name="Glass L."/>
            <person name="Orbach M.J."/>
            <person name="Berglund J.A."/>
            <person name="Voelker R."/>
            <person name="Yarden O."/>
            <person name="Plamann M."/>
            <person name="Seiler S."/>
            <person name="Dunlap J."/>
            <person name="Radford A."/>
            <person name="Aramayo R."/>
            <person name="Natvig D.O."/>
            <person name="Alex L.A."/>
            <person name="Mannhaupt G."/>
            <person name="Ebbole D.J."/>
            <person name="Freitag M."/>
            <person name="Paulsen I."/>
            <person name="Sachs M.S."/>
            <person name="Lander E.S."/>
            <person name="Nusbaum C."/>
            <person name="Birren B."/>
        </authorList>
    </citation>
    <scope>NUCLEOTIDE SEQUENCE [LARGE SCALE GENOMIC DNA]</scope>
    <source>
        <strain evidence="3">ATCC 24698 / 74-OR23-1A / CBS 708.71 / DSM 1257 / FGSC 987</strain>
    </source>
</reference>
<dbReference type="EMBL" id="CM002240">
    <property type="protein sequence ID" value="EAA31703.2"/>
    <property type="molecule type" value="Genomic_DNA"/>
</dbReference>
<evidence type="ECO:0000313" key="2">
    <source>
        <dbReference type="EMBL" id="EAA31703.2"/>
    </source>
</evidence>
<name>Q1K701_NEUCR</name>
<keyword evidence="1" id="KW-0812">Transmembrane</keyword>
<protein>
    <recommendedName>
        <fullName evidence="4">DUF3433 domain-containing protein</fullName>
    </recommendedName>
</protein>
<dbReference type="Proteomes" id="UP000001805">
    <property type="component" value="Chromosome 2, Linkage Group V"/>
</dbReference>
<dbReference type="InParanoid" id="Q1K701"/>
<sequence length="1217" mass="135342">MAVKEFMLERQASVSLIGGWKPVTMQAPVLLSVIVLTLVLAGSIEFLAQKSQKQGGLSLSECSDCLPGIVTFGYLYAPTVISVLYSLLWSWIDLDIRRIQPWLELSRPEGAEASSSLLLDYPSTFLAFIPFSAWKKGHWPVFFSGITSMLLFWAITPLQSAIMGVKSVSFSTNITMVAHSSLPSPQDQALMMDTAVLYTAYGIAWLEQTHPSFTTADYALMPFYRADSASENHPGENLTAVTNMLTTELNCWEPIMTELPVSRSYKFDNGQGCTVDVGLFLAPQEHKNESSEVLYMGWDGNAILDYYLESPNCTRKFSNQFLAVYAHLAVSEIGNLEESNVTAIFCETSYFKQPVSVTISAESGRPLNNSIVSMGQKQPLGKDEFNSTALEYLVGVGMPPPTPTRDYPAANTFEPWGSLAEKDVARPVVPMVNIALGLSDDPASDFYNVTTLERVFTAAYKTIFSAAISRLASETRGTEYKTGESHYTLNGVVVSRTISAILEGLLLLLAILMAATLYTSTKAVSKLTADPATLGFALKSVQHSRVVLNRLALEDCADAASLQLSLAGERFFIEKGVTGNNILEMESSSRVDIRTDSRRKETEYHPTRPKELSPLTGCLLVCILLTGVGILIYFKKQEEHLQGLPRPSENFEVLQLLENYIPTIFTTLLEPFLVLMTRLFCILQPFNTLRKGNCNPEKTLETKYTSLPPQLILWRSLRSRDFLLTALCIMSLLVNLLTVALGGTFNELPVQIQYPVTFHAARVPSLSRDTMLNELYLAGKPYQDHFYAAYTNISGNTTLPPWVTTQYTFLPVNEIIQERSGSADLFRANLRGFGTEAKCEPISTSLTAPQAVANITELLRGVPQSGSPGATFNFRHDNGTWQTCFPTSLLWGSNATGISAREVVTPLSKSYGYTYGNIPYENSMCEDRFIVGWLRVDSKNQTESLRSTFLQCQAVMRTAMFDVDFDQSGHILAYSRSGEFDDMTQFMSLNMSQTIVRQANKLVNYNGRPMNDYAWHNATMVADWWNYLMRFKLNSTDLVDPSLDIPKAEDMIPVVQDLYQRLFAILVGKNLDMFQEPSTLQSINGTIIVTETRIFLDNKAYLMSVIILCLTAAVLIWAYLTQSAAYLPRLPSTLGSMLAYTAASRAVREYGDSATSDQESWHQKAPFKPTFSFGKYLGVDGNIHVGIEMDPFVTPIDGTVLRRRTTAKSWFRGKGEE</sequence>